<dbReference type="EnsemblPlants" id="Pp3c6_18400V3.2">
    <property type="protein sequence ID" value="Pp3c6_18400V3.2"/>
    <property type="gene ID" value="Pp3c6_18400"/>
</dbReference>
<keyword evidence="3" id="KW-0442">Lipid degradation</keyword>
<dbReference type="EC" id="3.1.1.47" evidence="1"/>
<keyword evidence="2" id="KW-0378">Hydrolase</keyword>
<dbReference type="Pfam" id="PF03403">
    <property type="entry name" value="PAF-AH_p_II"/>
    <property type="match status" value="1"/>
</dbReference>
<keyword evidence="4" id="KW-0443">Lipid metabolism</keyword>
<dbReference type="eggNOG" id="KOG3847">
    <property type="taxonomic scope" value="Eukaryota"/>
</dbReference>
<protein>
    <recommendedName>
        <fullName evidence="1">1-alkyl-2-acetylglycerophosphocholine esterase</fullName>
        <ecNumber evidence="1">3.1.1.47</ecNumber>
    </recommendedName>
</protein>
<evidence type="ECO:0000313" key="6">
    <source>
        <dbReference type="EnsemblPlants" id="Pp3c6_18400V3.1"/>
    </source>
</evidence>
<dbReference type="STRING" id="3218.A9RK82"/>
<evidence type="ECO:0000256" key="1">
    <source>
        <dbReference type="ARBA" id="ARBA00013201"/>
    </source>
</evidence>
<proteinExistence type="predicted"/>
<dbReference type="Gramene" id="Pp3c6_18400V3.1">
    <property type="protein sequence ID" value="Pp3c6_18400V3.1"/>
    <property type="gene ID" value="Pp3c6_18400"/>
</dbReference>
<evidence type="ECO:0000256" key="4">
    <source>
        <dbReference type="ARBA" id="ARBA00023098"/>
    </source>
</evidence>
<dbReference type="OMA" id="DKWPIVV"/>
<dbReference type="GO" id="GO:0016042">
    <property type="term" value="P:lipid catabolic process"/>
    <property type="evidence" value="ECO:0007669"/>
    <property type="project" value="UniProtKB-KW"/>
</dbReference>
<dbReference type="Gene3D" id="3.40.50.1820">
    <property type="entry name" value="alpha/beta hydrolase"/>
    <property type="match status" value="1"/>
</dbReference>
<dbReference type="Gramene" id="Pp3c6_18400V3.2">
    <property type="protein sequence ID" value="Pp3c6_18400V3.2"/>
    <property type="gene ID" value="Pp3c6_18400"/>
</dbReference>
<dbReference type="Proteomes" id="UP000006727">
    <property type="component" value="Chromosome 6"/>
</dbReference>
<dbReference type="RefSeq" id="XP_024377545.1">
    <property type="nucleotide sequence ID" value="XM_024521777.2"/>
</dbReference>
<dbReference type="PANTHER" id="PTHR10272:SF0">
    <property type="entry name" value="PLATELET-ACTIVATING FACTOR ACETYLHYDROLASE"/>
    <property type="match status" value="1"/>
</dbReference>
<reference evidence="5 7" key="1">
    <citation type="journal article" date="2008" name="Science">
        <title>The Physcomitrella genome reveals evolutionary insights into the conquest of land by plants.</title>
        <authorList>
            <person name="Rensing S."/>
            <person name="Lang D."/>
            <person name="Zimmer A."/>
            <person name="Terry A."/>
            <person name="Salamov A."/>
            <person name="Shapiro H."/>
            <person name="Nishiyama T."/>
            <person name="Perroud P.-F."/>
            <person name="Lindquist E."/>
            <person name="Kamisugi Y."/>
            <person name="Tanahashi T."/>
            <person name="Sakakibara K."/>
            <person name="Fujita T."/>
            <person name="Oishi K."/>
            <person name="Shin-I T."/>
            <person name="Kuroki Y."/>
            <person name="Toyoda A."/>
            <person name="Suzuki Y."/>
            <person name="Hashimoto A."/>
            <person name="Yamaguchi K."/>
            <person name="Sugano A."/>
            <person name="Kohara Y."/>
            <person name="Fujiyama A."/>
            <person name="Anterola A."/>
            <person name="Aoki S."/>
            <person name="Ashton N."/>
            <person name="Barbazuk W.B."/>
            <person name="Barker E."/>
            <person name="Bennetzen J."/>
            <person name="Bezanilla M."/>
            <person name="Blankenship R."/>
            <person name="Cho S.H."/>
            <person name="Dutcher S."/>
            <person name="Estelle M."/>
            <person name="Fawcett J.A."/>
            <person name="Gundlach H."/>
            <person name="Hanada K."/>
            <person name="Heyl A."/>
            <person name="Hicks K.A."/>
            <person name="Hugh J."/>
            <person name="Lohr M."/>
            <person name="Mayer K."/>
            <person name="Melkozernov A."/>
            <person name="Murata T."/>
            <person name="Nelson D."/>
            <person name="Pils B."/>
            <person name="Prigge M."/>
            <person name="Reiss B."/>
            <person name="Renner T."/>
            <person name="Rombauts S."/>
            <person name="Rushton P."/>
            <person name="Sanderfoot A."/>
            <person name="Schween G."/>
            <person name="Shiu S.-H."/>
            <person name="Stueber K."/>
            <person name="Theodoulou F.L."/>
            <person name="Tu H."/>
            <person name="Van de Peer Y."/>
            <person name="Verrier P.J."/>
            <person name="Waters E."/>
            <person name="Wood A."/>
            <person name="Yang L."/>
            <person name="Cove D."/>
            <person name="Cuming A."/>
            <person name="Hasebe M."/>
            <person name="Lucas S."/>
            <person name="Mishler D.B."/>
            <person name="Reski R."/>
            <person name="Grigoriev I."/>
            <person name="Quatrano R.S."/>
            <person name="Boore J.L."/>
        </authorList>
    </citation>
    <scope>NUCLEOTIDE SEQUENCE [LARGE SCALE GENOMIC DNA]</scope>
    <source>
        <strain evidence="6 7">cv. Gransden 2004</strain>
    </source>
</reference>
<gene>
    <name evidence="6" type="primary">LOC112283265</name>
    <name evidence="5" type="ORF">PHYPA_009142</name>
</gene>
<evidence type="ECO:0000256" key="3">
    <source>
        <dbReference type="ARBA" id="ARBA00022963"/>
    </source>
</evidence>
<dbReference type="HOGENOM" id="CLU_022501_0_0_1"/>
<dbReference type="FunFam" id="3.40.50.1820:FF:000869">
    <property type="entry name" value="Predicted protein"/>
    <property type="match status" value="1"/>
</dbReference>
<evidence type="ECO:0000313" key="7">
    <source>
        <dbReference type="Proteomes" id="UP000006727"/>
    </source>
</evidence>
<dbReference type="InterPro" id="IPR029058">
    <property type="entry name" value="AB_hydrolase_fold"/>
</dbReference>
<reference evidence="6" key="3">
    <citation type="submission" date="2020-12" db="UniProtKB">
        <authorList>
            <consortium name="EnsemblPlants"/>
        </authorList>
    </citation>
    <scope>IDENTIFICATION</scope>
</reference>
<dbReference type="EMBL" id="ABEU02000006">
    <property type="protein sequence ID" value="PNR52767.1"/>
    <property type="molecule type" value="Genomic_DNA"/>
</dbReference>
<sequence length="435" mass="48794">MGLPKPLGPFAVSFVEFELRRTRENSHPGSISEVGQENCAARNEVSPAEAGLQGAPPMRIFYPTSSNSSWSVRDVKDRSWIPEVNYLRGFLCKSVPPSTQLRRGLVWGLSYLIYPFLFPFLLTQASVKQPLLIPESDFNKDDRLPVIVFSHGMRSCRTTYTATCIDLASHGYIVVAVEHLDGSGIIAQYHDHKGKSTWLEHARSEMEFDDVPMSFRSDQLRQRVTEIQKAVDVLEALDQGLLSQDSNAIKGRTSMDVKFLQGRLNLNYLGMHGHSFGGATTISVCGLDKRFKCCVAEDVWWNPLEQDAYDRVAGNIPVLLLNTENFNWESLKDCRKKFLNARAQACGEGDSVVTELLTMKGTSHMDQSDFPLLFKRASKRAVMKDKLDVHHAKDINSRASLDFFYNHLLPPGTGAPYLVDVVKEDGEHLIVGQVR</sequence>
<dbReference type="OrthoDB" id="1906951at2759"/>
<evidence type="ECO:0000256" key="2">
    <source>
        <dbReference type="ARBA" id="ARBA00022801"/>
    </source>
</evidence>
<evidence type="ECO:0000313" key="5">
    <source>
        <dbReference type="EMBL" id="PNR52767.1"/>
    </source>
</evidence>
<dbReference type="PaxDb" id="3218-PP1S14_103V6.1"/>
<dbReference type="PANTHER" id="PTHR10272">
    <property type="entry name" value="PLATELET-ACTIVATING FACTOR ACETYLHYDROLASE"/>
    <property type="match status" value="1"/>
</dbReference>
<keyword evidence="7" id="KW-1185">Reference proteome</keyword>
<name>A9RK82_PHYPA</name>
<reference evidence="5 7" key="2">
    <citation type="journal article" date="2018" name="Plant J.">
        <title>The Physcomitrella patens chromosome-scale assembly reveals moss genome structure and evolution.</title>
        <authorList>
            <person name="Lang D."/>
            <person name="Ullrich K.K."/>
            <person name="Murat F."/>
            <person name="Fuchs J."/>
            <person name="Jenkins J."/>
            <person name="Haas F.B."/>
            <person name="Piednoel M."/>
            <person name="Gundlach H."/>
            <person name="Van Bel M."/>
            <person name="Meyberg R."/>
            <person name="Vives C."/>
            <person name="Morata J."/>
            <person name="Symeonidi A."/>
            <person name="Hiss M."/>
            <person name="Muchero W."/>
            <person name="Kamisugi Y."/>
            <person name="Saleh O."/>
            <person name="Blanc G."/>
            <person name="Decker E.L."/>
            <person name="van Gessel N."/>
            <person name="Grimwood J."/>
            <person name="Hayes R.D."/>
            <person name="Graham S.W."/>
            <person name="Gunter L.E."/>
            <person name="McDaniel S.F."/>
            <person name="Hoernstein S.N.W."/>
            <person name="Larsson A."/>
            <person name="Li F.W."/>
            <person name="Perroud P.F."/>
            <person name="Phillips J."/>
            <person name="Ranjan P."/>
            <person name="Rokshar D.S."/>
            <person name="Rothfels C.J."/>
            <person name="Schneider L."/>
            <person name="Shu S."/>
            <person name="Stevenson D.W."/>
            <person name="Thummler F."/>
            <person name="Tillich M."/>
            <person name="Villarreal Aguilar J.C."/>
            <person name="Widiez T."/>
            <person name="Wong G.K."/>
            <person name="Wymore A."/>
            <person name="Zhang Y."/>
            <person name="Zimmer A.D."/>
            <person name="Quatrano R.S."/>
            <person name="Mayer K.F.X."/>
            <person name="Goodstein D."/>
            <person name="Casacuberta J.M."/>
            <person name="Vandepoele K."/>
            <person name="Reski R."/>
            <person name="Cuming A.C."/>
            <person name="Tuskan G.A."/>
            <person name="Maumus F."/>
            <person name="Salse J."/>
            <person name="Schmutz J."/>
            <person name="Rensing S.A."/>
        </authorList>
    </citation>
    <scope>NUCLEOTIDE SEQUENCE [LARGE SCALE GENOMIC DNA]</scope>
    <source>
        <strain evidence="6 7">cv. Gransden 2004</strain>
    </source>
</reference>
<dbReference type="SUPFAM" id="SSF53474">
    <property type="entry name" value="alpha/beta-Hydrolases"/>
    <property type="match status" value="1"/>
</dbReference>
<organism evidence="5">
    <name type="scientific">Physcomitrium patens</name>
    <name type="common">Spreading-leaved earth moss</name>
    <name type="synonym">Physcomitrella patens</name>
    <dbReference type="NCBI Taxonomy" id="3218"/>
    <lineage>
        <taxon>Eukaryota</taxon>
        <taxon>Viridiplantae</taxon>
        <taxon>Streptophyta</taxon>
        <taxon>Embryophyta</taxon>
        <taxon>Bryophyta</taxon>
        <taxon>Bryophytina</taxon>
        <taxon>Bryopsida</taxon>
        <taxon>Funariidae</taxon>
        <taxon>Funariales</taxon>
        <taxon>Funariaceae</taxon>
        <taxon>Physcomitrium</taxon>
    </lineage>
</organism>
<dbReference type="GeneID" id="112283265"/>
<accession>A9RK82</accession>
<dbReference type="EnsemblPlants" id="Pp3c6_18400V3.1">
    <property type="protein sequence ID" value="Pp3c6_18400V3.1"/>
    <property type="gene ID" value="Pp3c6_18400"/>
</dbReference>
<dbReference type="AlphaFoldDB" id="A9RK82"/>
<dbReference type="GO" id="GO:0003847">
    <property type="term" value="F:1-alkyl-2-acetylglycerophosphocholine esterase activity"/>
    <property type="evidence" value="ECO:0000318"/>
    <property type="project" value="GO_Central"/>
</dbReference>